<accession>A0A6N7L3V0</accession>
<evidence type="ECO:0000313" key="2">
    <source>
        <dbReference type="EMBL" id="MQS17487.1"/>
    </source>
</evidence>
<reference evidence="2 3" key="1">
    <citation type="submission" date="2019-09" db="EMBL/GenBank/DDBJ databases">
        <title>Genome Sequences of Streptomyces kaniharaensis ATCC 21070.</title>
        <authorList>
            <person name="Zhu W."/>
            <person name="De Crecy-Lagard V."/>
            <person name="Richards N.G."/>
        </authorList>
    </citation>
    <scope>NUCLEOTIDE SEQUENCE [LARGE SCALE GENOMIC DNA]</scope>
    <source>
        <strain evidence="2 3">SF-557</strain>
    </source>
</reference>
<sequence length="148" mass="16617">MPRRMTRPQIVMELTARHIEQVGLQQGATTPDTERASRLPATHGRTEPCSVLSAFDRAQRAARGRTLRAQRPGRHGHRRAHHPAEFMEALRLLSDHLSGEPITQDLYAPLGVSEEEYRRTVIRHWGEAEGRTAEEAAGLIRDAAFHGC</sequence>
<dbReference type="RefSeq" id="WP_153470507.1">
    <property type="nucleotide sequence ID" value="NZ_WBOF01000005.1"/>
</dbReference>
<keyword evidence="3" id="KW-1185">Reference proteome</keyword>
<protein>
    <submittedName>
        <fullName evidence="2">Uncharacterized protein</fullName>
    </submittedName>
</protein>
<comment type="caution">
    <text evidence="2">The sequence shown here is derived from an EMBL/GenBank/DDBJ whole genome shotgun (WGS) entry which is preliminary data.</text>
</comment>
<dbReference type="Proteomes" id="UP000450000">
    <property type="component" value="Unassembled WGS sequence"/>
</dbReference>
<gene>
    <name evidence="2" type="ORF">F7Q99_36210</name>
</gene>
<dbReference type="OrthoDB" id="4167235at2"/>
<dbReference type="AlphaFoldDB" id="A0A6N7L3V0"/>
<evidence type="ECO:0000256" key="1">
    <source>
        <dbReference type="SAM" id="MobiDB-lite"/>
    </source>
</evidence>
<dbReference type="Pfam" id="PF19698">
    <property type="entry name" value="DUF6197"/>
    <property type="match status" value="1"/>
</dbReference>
<dbReference type="EMBL" id="WBOF01000005">
    <property type="protein sequence ID" value="MQS17487.1"/>
    <property type="molecule type" value="Genomic_DNA"/>
</dbReference>
<organism evidence="2 3">
    <name type="scientific">Streptomyces kaniharaensis</name>
    <dbReference type="NCBI Taxonomy" id="212423"/>
    <lineage>
        <taxon>Bacteria</taxon>
        <taxon>Bacillati</taxon>
        <taxon>Actinomycetota</taxon>
        <taxon>Actinomycetes</taxon>
        <taxon>Kitasatosporales</taxon>
        <taxon>Streptomycetaceae</taxon>
        <taxon>Streptomyces</taxon>
    </lineage>
</organism>
<dbReference type="InterPro" id="IPR045677">
    <property type="entry name" value="DUF6197"/>
</dbReference>
<evidence type="ECO:0000313" key="3">
    <source>
        <dbReference type="Proteomes" id="UP000450000"/>
    </source>
</evidence>
<name>A0A6N7L3V0_9ACTN</name>
<proteinExistence type="predicted"/>
<feature type="region of interest" description="Disordered" evidence="1">
    <location>
        <begin position="23"/>
        <end position="46"/>
    </location>
</feature>